<dbReference type="SMART" id="SM00577">
    <property type="entry name" value="CPDc"/>
    <property type="match status" value="1"/>
</dbReference>
<dbReference type="Gene3D" id="3.40.50.1000">
    <property type="entry name" value="HAD superfamily/HAD-like"/>
    <property type="match status" value="1"/>
</dbReference>
<dbReference type="Proteomes" id="UP000218334">
    <property type="component" value="Unassembled WGS sequence"/>
</dbReference>
<reference evidence="5" key="1">
    <citation type="journal article" date="2017" name="Nat. Ecol. Evol.">
        <title>Genome expansion and lineage-specific genetic innovations in the forest pathogenic fungi Armillaria.</title>
        <authorList>
            <person name="Sipos G."/>
            <person name="Prasanna A.N."/>
            <person name="Walter M.C."/>
            <person name="O'Connor E."/>
            <person name="Balint B."/>
            <person name="Krizsan K."/>
            <person name="Kiss B."/>
            <person name="Hess J."/>
            <person name="Varga T."/>
            <person name="Slot J."/>
            <person name="Riley R."/>
            <person name="Boka B."/>
            <person name="Rigling D."/>
            <person name="Barry K."/>
            <person name="Lee J."/>
            <person name="Mihaltcheva S."/>
            <person name="LaButti K."/>
            <person name="Lipzen A."/>
            <person name="Waldron R."/>
            <person name="Moloney N.M."/>
            <person name="Sperisen C."/>
            <person name="Kredics L."/>
            <person name="Vagvoelgyi C."/>
            <person name="Patrignani A."/>
            <person name="Fitzpatrick D."/>
            <person name="Nagy I."/>
            <person name="Doyle S."/>
            <person name="Anderson J.B."/>
            <person name="Grigoriev I.V."/>
            <person name="Gueldener U."/>
            <person name="Muensterkoetter M."/>
            <person name="Nagy L.G."/>
        </authorList>
    </citation>
    <scope>NUCLEOTIDE SEQUENCE [LARGE SCALE GENOMIC DNA]</scope>
    <source>
        <strain evidence="5">28-4</strain>
    </source>
</reference>
<comment type="subcellular location">
    <subcellularLocation>
        <location evidence="1">Mitochondrion inner membrane</location>
        <topology evidence="1">Single-pass membrane protein</topology>
    </subcellularLocation>
</comment>
<keyword evidence="1" id="KW-0809">Transit peptide</keyword>
<dbReference type="GO" id="GO:0015031">
    <property type="term" value="P:protein transport"/>
    <property type="evidence" value="ECO:0007669"/>
    <property type="project" value="UniProtKB-KW"/>
</dbReference>
<accession>A0A2H3C1T0</accession>
<dbReference type="STRING" id="1076256.A0A2H3C1T0"/>
<keyword evidence="1" id="KW-0653">Protein transport</keyword>
<feature type="compositionally biased region" description="Polar residues" evidence="2">
    <location>
        <begin position="461"/>
        <end position="470"/>
    </location>
</feature>
<comment type="function">
    <text evidence="1">Essential component of the TIM23 complex, a complex that mediates the translocation of transit peptide-containing proteins across the mitochondrial inner membrane.</text>
</comment>
<feature type="compositionally biased region" description="Basic and acidic residues" evidence="2">
    <location>
        <begin position="318"/>
        <end position="327"/>
    </location>
</feature>
<keyword evidence="1" id="KW-0496">Mitochondrion</keyword>
<evidence type="ECO:0000259" key="3">
    <source>
        <dbReference type="SMART" id="SM00577"/>
    </source>
</evidence>
<feature type="region of interest" description="Disordered" evidence="2">
    <location>
        <begin position="130"/>
        <end position="158"/>
    </location>
</feature>
<dbReference type="InterPro" id="IPR036412">
    <property type="entry name" value="HAD-like_sf"/>
</dbReference>
<dbReference type="InterPro" id="IPR050365">
    <property type="entry name" value="TIM50"/>
</dbReference>
<comment type="subunit">
    <text evidence="1">Component of the TIM23 complex.</text>
</comment>
<dbReference type="EMBL" id="KZ293417">
    <property type="protein sequence ID" value="PBK75830.1"/>
    <property type="molecule type" value="Genomic_DNA"/>
</dbReference>
<keyword evidence="1" id="KW-0811">Translocation</keyword>
<feature type="compositionally biased region" description="Polar residues" evidence="2">
    <location>
        <begin position="429"/>
        <end position="447"/>
    </location>
</feature>
<dbReference type="InterPro" id="IPR004274">
    <property type="entry name" value="FCP1_dom"/>
</dbReference>
<feature type="compositionally biased region" description="Basic and acidic residues" evidence="2">
    <location>
        <begin position="415"/>
        <end position="428"/>
    </location>
</feature>
<feature type="region of interest" description="Disordered" evidence="2">
    <location>
        <begin position="318"/>
        <end position="344"/>
    </location>
</feature>
<evidence type="ECO:0000256" key="1">
    <source>
        <dbReference type="RuleBase" id="RU365079"/>
    </source>
</evidence>
<feature type="region of interest" description="Disordered" evidence="2">
    <location>
        <begin position="247"/>
        <end position="275"/>
    </location>
</feature>
<feature type="domain" description="FCP1 homology" evidence="3">
    <location>
        <begin position="115"/>
        <end position="314"/>
    </location>
</feature>
<evidence type="ECO:0000313" key="4">
    <source>
        <dbReference type="EMBL" id="PBK75830.1"/>
    </source>
</evidence>
<name>A0A2H3C1T0_9AGAR</name>
<feature type="compositionally biased region" description="Low complexity" evidence="2">
    <location>
        <begin position="471"/>
        <end position="482"/>
    </location>
</feature>
<feature type="compositionally biased region" description="Polar residues" evidence="2">
    <location>
        <begin position="533"/>
        <end position="554"/>
    </location>
</feature>
<dbReference type="SUPFAM" id="SSF56784">
    <property type="entry name" value="HAD-like"/>
    <property type="match status" value="1"/>
</dbReference>
<evidence type="ECO:0000313" key="5">
    <source>
        <dbReference type="Proteomes" id="UP000218334"/>
    </source>
</evidence>
<feature type="compositionally biased region" description="Pro residues" evidence="2">
    <location>
        <begin position="491"/>
        <end position="503"/>
    </location>
</feature>
<organism evidence="4 5">
    <name type="scientific">Armillaria solidipes</name>
    <dbReference type="NCBI Taxonomy" id="1076256"/>
    <lineage>
        <taxon>Eukaryota</taxon>
        <taxon>Fungi</taxon>
        <taxon>Dikarya</taxon>
        <taxon>Basidiomycota</taxon>
        <taxon>Agaricomycotina</taxon>
        <taxon>Agaricomycetes</taxon>
        <taxon>Agaricomycetidae</taxon>
        <taxon>Agaricales</taxon>
        <taxon>Marasmiineae</taxon>
        <taxon>Physalacriaceae</taxon>
        <taxon>Armillaria</taxon>
    </lineage>
</organism>
<dbReference type="Pfam" id="PF03031">
    <property type="entry name" value="NIF"/>
    <property type="match status" value="1"/>
</dbReference>
<proteinExistence type="inferred from homology"/>
<dbReference type="PANTHER" id="PTHR12210">
    <property type="entry name" value="DULLARD PROTEIN PHOSPHATASE"/>
    <property type="match status" value="1"/>
</dbReference>
<comment type="similarity">
    <text evidence="1">Belongs to the TIM50 family.</text>
</comment>
<sequence>MTFRGHGYDYYAHADPNDLDYADQWSDGISYPQYHESSYRQNNGQFLPQAWDTYGYYNSQWQAQPYDYYAPEARRWSPRRRDPSPSPSPIPTEPSAEYLKLSQQPSTHIDDPSSSRKLLILDLNGTLLYREGKPQGPRRYRRDRVNGSSEPQHRVAHPRPYMGSFRQYLFHPKTLEWLDTMVWSSAQPFNVDHMVDQCFKEEKEKLIAVWARDTLGLTSTQYHQKTQTTKNLAKPWAALSLLPNENDEAPALSSSEDGPSHSADEPAPTSEPSRSAYAHSALTTLLLDDSPLKAQLQPWNHFCVPEYTAQIRGRDLSMRQHERDKPPSDVQDAEGVASRKKRKKSKKALGYDQILLAVIGVLDTIKGESNVSGWMRQCGLWNDVHEEEDEEKSMLTHDETADDEAENSETRKRRRIDDNVLDGEKARSSDSGTPDSNSPAAKVTSISPEEASVRSVVDEASPSSPLLRTQSRPTSDDSSSSAPKRKKSSPPNLPSSPPPPPPSSQTTERESASSSPGLEAVTLPGQDRKLEDNSTSESPQPPDNQHVNPSSPSPVTDKDKLWFENEAVVSHWAKLGLDALAALGIPAEAGI</sequence>
<dbReference type="GO" id="GO:0005744">
    <property type="term" value="C:TIM23 mitochondrial import inner membrane translocase complex"/>
    <property type="evidence" value="ECO:0007669"/>
    <property type="project" value="UniProtKB-UniRule"/>
</dbReference>
<keyword evidence="5" id="KW-1185">Reference proteome</keyword>
<keyword evidence="1" id="KW-0813">Transport</keyword>
<feature type="region of interest" description="Disordered" evidence="2">
    <location>
        <begin position="76"/>
        <end position="113"/>
    </location>
</feature>
<dbReference type="AlphaFoldDB" id="A0A2H3C1T0"/>
<dbReference type="InterPro" id="IPR023214">
    <property type="entry name" value="HAD_sf"/>
</dbReference>
<protein>
    <recommendedName>
        <fullName evidence="1">Mitochondrial import inner membrane translocase subunit TIM50</fullName>
    </recommendedName>
</protein>
<feature type="region of interest" description="Disordered" evidence="2">
    <location>
        <begin position="387"/>
        <end position="559"/>
    </location>
</feature>
<gene>
    <name evidence="4" type="ORF">ARMSODRAFT_1080005</name>
</gene>
<evidence type="ECO:0000256" key="2">
    <source>
        <dbReference type="SAM" id="MobiDB-lite"/>
    </source>
</evidence>